<sequence>MNFMKNNLIISLLLFIGLGIWSCEEETGPEDCAGVVGGSSTIDNCGVCDDDPSNDCVEDCAGILNGENICGCTDNTAYNYNSNATFDDDSCEYNYPVWTVIGSGLSSDTTKNVLTEFVGSTNCPYCPATDSLLLSYFNSEHENFVGENITNNWFLINYHTYSPSRGDPMYEFLRGSSETGEDDFCYVRFEYDASKVQNWYNLGGVPTTYTNGSWSSVSPDMAVVPMAENTPLSMSLHGTEIDGMNVIVKLVINSSTDLTSSDSLCLFIAATLDNVDYEGYNGEKHHQDVFLGWINEGLSGELLSLGHEEVVRTYAWEMPSNWPQNNYETTWWEVEWDPANLAVVAFIQN</sequence>
<organism evidence="1">
    <name type="scientific">marine metagenome</name>
    <dbReference type="NCBI Taxonomy" id="408172"/>
    <lineage>
        <taxon>unclassified sequences</taxon>
        <taxon>metagenomes</taxon>
        <taxon>ecological metagenomes</taxon>
    </lineage>
</organism>
<dbReference type="AlphaFoldDB" id="A0A381WV52"/>
<feature type="non-terminal residue" evidence="1">
    <location>
        <position position="349"/>
    </location>
</feature>
<gene>
    <name evidence="1" type="ORF">METZ01_LOCUS109086</name>
</gene>
<protein>
    <recommendedName>
        <fullName evidence="2">Omp28-related outer membrane protein</fullName>
    </recommendedName>
</protein>
<dbReference type="Gene3D" id="2.60.40.10">
    <property type="entry name" value="Immunoglobulins"/>
    <property type="match status" value="1"/>
</dbReference>
<reference evidence="1" key="1">
    <citation type="submission" date="2018-05" db="EMBL/GenBank/DDBJ databases">
        <authorList>
            <person name="Lanie J.A."/>
            <person name="Ng W.-L."/>
            <person name="Kazmierczak K.M."/>
            <person name="Andrzejewski T.M."/>
            <person name="Davidsen T.M."/>
            <person name="Wayne K.J."/>
            <person name="Tettelin H."/>
            <person name="Glass J.I."/>
            <person name="Rusch D."/>
            <person name="Podicherti R."/>
            <person name="Tsui H.-C.T."/>
            <person name="Winkler M.E."/>
        </authorList>
    </citation>
    <scope>NUCLEOTIDE SEQUENCE</scope>
</reference>
<proteinExistence type="predicted"/>
<accession>A0A381WV52</accession>
<name>A0A381WV52_9ZZZZ</name>
<dbReference type="EMBL" id="UINC01012944">
    <property type="protein sequence ID" value="SVA56232.1"/>
    <property type="molecule type" value="Genomic_DNA"/>
</dbReference>
<evidence type="ECO:0008006" key="2">
    <source>
        <dbReference type="Google" id="ProtNLM"/>
    </source>
</evidence>
<dbReference type="InterPro" id="IPR013783">
    <property type="entry name" value="Ig-like_fold"/>
</dbReference>
<evidence type="ECO:0000313" key="1">
    <source>
        <dbReference type="EMBL" id="SVA56232.1"/>
    </source>
</evidence>